<accession>A0ABQ9QMZ4</accession>
<gene>
    <name evidence="2" type="ORF">CTAM01_14877</name>
</gene>
<dbReference type="RefSeq" id="XP_060374540.1">
    <property type="nucleotide sequence ID" value="XM_060530876.1"/>
</dbReference>
<feature type="compositionally biased region" description="Polar residues" evidence="1">
    <location>
        <begin position="113"/>
        <end position="132"/>
    </location>
</feature>
<evidence type="ECO:0000313" key="2">
    <source>
        <dbReference type="EMBL" id="KAK1479013.1"/>
    </source>
</evidence>
<feature type="region of interest" description="Disordered" evidence="1">
    <location>
        <begin position="113"/>
        <end position="171"/>
    </location>
</feature>
<sequence>MAIPCLAGMMIDRAIDQGRQPSEDCRVNLQRTLYRRDQLANPQYNSQMALDTLSTSPLGKVEQSTWIESCDLSARLSALTAFLRSLRLQCPRLSCLADSGISSLKKTRIVGHVSTSPETSAVTSSSQASGLSPSMRARPSVRKARLSKRSTCNEDGSDDDDEKPRASTKKRAKFESTKLQFACPFWKLDPSKHRSCYSATLSETRYVKQHILRRHVQPPHCTYCWAIFDSIDLLTVHKSQTPCMPDGSPRPELEGIDSAQERVLLSWRAKRGSSKEEQWFELWKMIFPYLPTPSSPFMDEEAIAQPQPEHISAQLNAPRFNKRFKLSPNKRNVGRGLPKEEPKLRCPYYTRFPQTFCSSKWRSCSESVWPTVDHLK</sequence>
<comment type="caution">
    <text evidence="2">The sequence shown here is derived from an EMBL/GenBank/DDBJ whole genome shotgun (WGS) entry which is preliminary data.</text>
</comment>
<evidence type="ECO:0008006" key="4">
    <source>
        <dbReference type="Google" id="ProtNLM"/>
    </source>
</evidence>
<evidence type="ECO:0000313" key="3">
    <source>
        <dbReference type="Proteomes" id="UP001227543"/>
    </source>
</evidence>
<name>A0ABQ9QMZ4_9PEZI</name>
<evidence type="ECO:0000256" key="1">
    <source>
        <dbReference type="SAM" id="MobiDB-lite"/>
    </source>
</evidence>
<feature type="compositionally biased region" description="Basic residues" evidence="1">
    <location>
        <begin position="139"/>
        <end position="148"/>
    </location>
</feature>
<proteinExistence type="predicted"/>
<dbReference type="GeneID" id="85415114"/>
<dbReference type="PANTHER" id="PTHR38166">
    <property type="entry name" value="C2H2-TYPE DOMAIN-CONTAINING PROTEIN-RELATED"/>
    <property type="match status" value="1"/>
</dbReference>
<organism evidence="2 3">
    <name type="scientific">Colletotrichum tamarilloi</name>
    <dbReference type="NCBI Taxonomy" id="1209934"/>
    <lineage>
        <taxon>Eukaryota</taxon>
        <taxon>Fungi</taxon>
        <taxon>Dikarya</taxon>
        <taxon>Ascomycota</taxon>
        <taxon>Pezizomycotina</taxon>
        <taxon>Sordariomycetes</taxon>
        <taxon>Hypocreomycetidae</taxon>
        <taxon>Glomerellales</taxon>
        <taxon>Glomerellaceae</taxon>
        <taxon>Colletotrichum</taxon>
        <taxon>Colletotrichum acutatum species complex</taxon>
    </lineage>
</organism>
<keyword evidence="3" id="KW-1185">Reference proteome</keyword>
<dbReference type="EMBL" id="MLFU01000138">
    <property type="protein sequence ID" value="KAK1479013.1"/>
    <property type="molecule type" value="Genomic_DNA"/>
</dbReference>
<protein>
    <recommendedName>
        <fullName evidence="4">C2H2-type domain-containing protein</fullName>
    </recommendedName>
</protein>
<dbReference type="Proteomes" id="UP001227543">
    <property type="component" value="Unassembled WGS sequence"/>
</dbReference>
<dbReference type="PANTHER" id="PTHR38166:SF1">
    <property type="entry name" value="C2H2-TYPE DOMAIN-CONTAINING PROTEIN"/>
    <property type="match status" value="1"/>
</dbReference>
<reference evidence="2 3" key="1">
    <citation type="submission" date="2016-10" db="EMBL/GenBank/DDBJ databases">
        <title>The genome sequence of Colletotrichum fioriniae PJ7.</title>
        <authorList>
            <person name="Baroncelli R."/>
        </authorList>
    </citation>
    <scope>NUCLEOTIDE SEQUENCE [LARGE SCALE GENOMIC DNA]</scope>
    <source>
        <strain evidence="2 3">Tom-12</strain>
    </source>
</reference>